<evidence type="ECO:0000313" key="6">
    <source>
        <dbReference type="EMBL" id="KAA1114413.1"/>
    </source>
</evidence>
<gene>
    <name evidence="6" type="ORF">PGT21_007974</name>
</gene>
<comment type="caution">
    <text evidence="6">The sequence shown here is derived from an EMBL/GenBank/DDBJ whole genome shotgun (WGS) entry which is preliminary data.</text>
</comment>
<evidence type="ECO:0000256" key="2">
    <source>
        <dbReference type="ARBA" id="ARBA00022771"/>
    </source>
</evidence>
<evidence type="ECO:0000313" key="7">
    <source>
        <dbReference type="Proteomes" id="UP000324748"/>
    </source>
</evidence>
<name>A0A5B0QMW9_PUCGR</name>
<dbReference type="Gene3D" id="3.30.40.10">
    <property type="entry name" value="Zinc/RING finger domain, C3HC4 (zinc finger)"/>
    <property type="match status" value="1"/>
</dbReference>
<dbReference type="Pfam" id="PF13639">
    <property type="entry name" value="zf-RING_2"/>
    <property type="match status" value="1"/>
</dbReference>
<dbReference type="InterPro" id="IPR013083">
    <property type="entry name" value="Znf_RING/FYVE/PHD"/>
</dbReference>
<dbReference type="AlphaFoldDB" id="A0A5B0QMW9"/>
<feature type="domain" description="RING-type" evidence="5">
    <location>
        <begin position="236"/>
        <end position="280"/>
    </location>
</feature>
<dbReference type="GO" id="GO:0061630">
    <property type="term" value="F:ubiquitin protein ligase activity"/>
    <property type="evidence" value="ECO:0007669"/>
    <property type="project" value="TreeGrafter"/>
</dbReference>
<accession>A0A5B0QMW9</accession>
<organism evidence="6 7">
    <name type="scientific">Puccinia graminis f. sp. tritici</name>
    <dbReference type="NCBI Taxonomy" id="56615"/>
    <lineage>
        <taxon>Eukaryota</taxon>
        <taxon>Fungi</taxon>
        <taxon>Dikarya</taxon>
        <taxon>Basidiomycota</taxon>
        <taxon>Pucciniomycotina</taxon>
        <taxon>Pucciniomycetes</taxon>
        <taxon>Pucciniales</taxon>
        <taxon>Pucciniaceae</taxon>
        <taxon>Puccinia</taxon>
    </lineage>
</organism>
<proteinExistence type="predicted"/>
<dbReference type="InterPro" id="IPR001841">
    <property type="entry name" value="Znf_RING"/>
</dbReference>
<keyword evidence="3" id="KW-0862">Zinc</keyword>
<dbReference type="Proteomes" id="UP000324748">
    <property type="component" value="Unassembled WGS sequence"/>
</dbReference>
<protein>
    <recommendedName>
        <fullName evidence="5">RING-type domain-containing protein</fullName>
    </recommendedName>
</protein>
<reference evidence="6 7" key="1">
    <citation type="submission" date="2019-05" db="EMBL/GenBank/DDBJ databases">
        <title>Emergence of the Ug99 lineage of the wheat stem rust pathogen through somatic hybridization.</title>
        <authorList>
            <person name="Li F."/>
            <person name="Upadhyaya N.M."/>
            <person name="Sperschneider J."/>
            <person name="Matny O."/>
            <person name="Nguyen-Phuc H."/>
            <person name="Mago R."/>
            <person name="Raley C."/>
            <person name="Miller M.E."/>
            <person name="Silverstein K.A.T."/>
            <person name="Henningsen E."/>
            <person name="Hirsch C.D."/>
            <person name="Visser B."/>
            <person name="Pretorius Z.A."/>
            <person name="Steffenson B.J."/>
            <person name="Schwessinger B."/>
            <person name="Dodds P.N."/>
            <person name="Figueroa M."/>
        </authorList>
    </citation>
    <scope>NUCLEOTIDE SEQUENCE [LARGE SCALE GENOMIC DNA]</scope>
    <source>
        <strain evidence="6">21-0</strain>
    </source>
</reference>
<evidence type="ECO:0000259" key="5">
    <source>
        <dbReference type="PROSITE" id="PS50089"/>
    </source>
</evidence>
<evidence type="ECO:0000256" key="4">
    <source>
        <dbReference type="PROSITE-ProRule" id="PRU00175"/>
    </source>
</evidence>
<dbReference type="EMBL" id="VSWC01000014">
    <property type="protein sequence ID" value="KAA1114413.1"/>
    <property type="molecule type" value="Genomic_DNA"/>
</dbReference>
<keyword evidence="1" id="KW-0479">Metal-binding</keyword>
<dbReference type="GO" id="GO:0016567">
    <property type="term" value="P:protein ubiquitination"/>
    <property type="evidence" value="ECO:0007669"/>
    <property type="project" value="TreeGrafter"/>
</dbReference>
<dbReference type="PANTHER" id="PTHR45969:SF69">
    <property type="entry name" value="FINGER DOMAIN PROTEIN, PUTATIVE (AFU_ORTHOLOGUE AFUA_3G12190)-RELATED"/>
    <property type="match status" value="1"/>
</dbReference>
<dbReference type="SUPFAM" id="SSF57850">
    <property type="entry name" value="RING/U-box"/>
    <property type="match status" value="1"/>
</dbReference>
<dbReference type="GO" id="GO:0008270">
    <property type="term" value="F:zinc ion binding"/>
    <property type="evidence" value="ECO:0007669"/>
    <property type="project" value="UniProtKB-KW"/>
</dbReference>
<dbReference type="PANTHER" id="PTHR45969">
    <property type="entry name" value="RING ZINC FINGER PROTEIN-RELATED"/>
    <property type="match status" value="1"/>
</dbReference>
<keyword evidence="2 4" id="KW-0863">Zinc-finger</keyword>
<sequence>MHPGFALIPLIRPNGLCGYHRHCDVLKIAIQLTNVRSIIKQWCVLHNLALKPTLAAYSSQGAQARAVQITSLPRQTSFHPRYTLIIPIPPQLDPCTWSRKFYSMALWPLLFLLGKCVSTLSPGESIGLYSPRQSLRVTELNSLQHPSHSIEQNSGLGRPTDETVLRGPTLSLWALDHESIQQEQSHQLLSISVQQPGERNRIGQLSGISAPLDPPPIRFEDLEDNPPISDHEENDCLICLAECRASAGLKRKQCTHCNRIFHKECIEDWLKHKHTCPNCRSIVDGLSPTSSPRPTSVDLATGAQTSRPVQPWFRDGLIMAPVAITLVQNSVPFEVVDAQSPYQNKFKSQRSSKCSKKNLVGLM</sequence>
<evidence type="ECO:0000256" key="1">
    <source>
        <dbReference type="ARBA" id="ARBA00022723"/>
    </source>
</evidence>
<evidence type="ECO:0000256" key="3">
    <source>
        <dbReference type="ARBA" id="ARBA00022833"/>
    </source>
</evidence>
<keyword evidence="7" id="KW-1185">Reference proteome</keyword>
<dbReference type="PROSITE" id="PS50089">
    <property type="entry name" value="ZF_RING_2"/>
    <property type="match status" value="1"/>
</dbReference>